<name>A0AB33G0C4_SERMA</name>
<dbReference type="Gene3D" id="3.40.50.2000">
    <property type="entry name" value="Glycogen Phosphorylase B"/>
    <property type="match status" value="2"/>
</dbReference>
<proteinExistence type="predicted"/>
<sequence>MVIVKIMMVSSLYTPYKMGGAEISLQLLSEELVRRGHQVRVITLCDKPLRSFSIINGVEVVYIPLRNIYWPFSGRRRNILLRFLWHVIDNYNLLMKTPFRKEVAEFQPDIVNTNNLSGFSVAVWGVVNAMGITLVHTSRDYYLMHPNTTMYYKGKNTEPHALSVFLWSFLKRIYSKKVNCYIGISFFIMDFHIKNKFFKNALSDYTYNPVSVYYGCSSSSDHIRIGFIGRLTKEKGFDVFCRLIVQLRNAGYNIQAFAAGDCFDDNDDFRVMLRSANIVHMGRVNTEHFLDKVDVVIFPFQWREPFGRVVVESALANKRVLINPVGGAKELLELIPSVREITENNLAWALNSTTEVTIEPDTIKLFDITNITDEYISNYDRARETTHYH</sequence>
<reference evidence="3" key="3">
    <citation type="submission" date="2018-06" db="EMBL/GenBank/DDBJ databases">
        <authorList>
            <person name="Martins R.C."/>
            <person name="Perdigao-Neto L.V."/>
            <person name="Costa S.F."/>
            <person name="Levin A.S.S."/>
        </authorList>
    </citation>
    <scope>NUCLEOTIDE SEQUENCE</scope>
    <source>
        <strain evidence="3">1283</strain>
    </source>
</reference>
<feature type="domain" description="Glycosyltransferase subfamily 4-like N-terminal" evidence="1">
    <location>
        <begin position="18"/>
        <end position="210"/>
    </location>
</feature>
<organism evidence="2 4">
    <name type="scientific">Serratia marcescens</name>
    <dbReference type="NCBI Taxonomy" id="615"/>
    <lineage>
        <taxon>Bacteria</taxon>
        <taxon>Pseudomonadati</taxon>
        <taxon>Pseudomonadota</taxon>
        <taxon>Gammaproteobacteria</taxon>
        <taxon>Enterobacterales</taxon>
        <taxon>Yersiniaceae</taxon>
        <taxon>Serratia</taxon>
    </lineage>
</organism>
<evidence type="ECO:0000313" key="5">
    <source>
        <dbReference type="Proteomes" id="UP000247823"/>
    </source>
</evidence>
<dbReference type="PANTHER" id="PTHR45871">
    <property type="entry name" value="N-ACETYLGLUCOSAMINYL-PHOSPHATIDYLINOSITOL BIOSYNTHETIC PROTEIN"/>
    <property type="match status" value="1"/>
</dbReference>
<dbReference type="Pfam" id="PF13439">
    <property type="entry name" value="Glyco_transf_4"/>
    <property type="match status" value="1"/>
</dbReference>
<keyword evidence="5" id="KW-1185">Reference proteome</keyword>
<protein>
    <recommendedName>
        <fullName evidence="1">Glycosyltransferase subfamily 4-like N-terminal domain-containing protein</fullName>
    </recommendedName>
</protein>
<evidence type="ECO:0000259" key="1">
    <source>
        <dbReference type="Pfam" id="PF13439"/>
    </source>
</evidence>
<dbReference type="AlphaFoldDB" id="A0AB33G0C4"/>
<evidence type="ECO:0000313" key="4">
    <source>
        <dbReference type="Proteomes" id="UP000245399"/>
    </source>
</evidence>
<dbReference type="EMBL" id="QJQB01000170">
    <property type="protein sequence ID" value="PYA70711.1"/>
    <property type="molecule type" value="Genomic_DNA"/>
</dbReference>
<dbReference type="Pfam" id="PF13692">
    <property type="entry name" value="Glyco_trans_1_4"/>
    <property type="match status" value="1"/>
</dbReference>
<reference evidence="3" key="2">
    <citation type="submission" date="2018-06" db="EMBL/GenBank/DDBJ databases">
        <title>Serratia marcescens genome sequencing and assembly.</title>
        <authorList>
            <person name="Martins R.C.R."/>
            <person name="Perdigao-Neto L.V."/>
            <person name="Costa S.F."/>
            <person name="Levin A.S.S."/>
        </authorList>
    </citation>
    <scope>NUCLEOTIDE SEQUENCE</scope>
    <source>
        <strain evidence="3">1283</strain>
    </source>
</reference>
<reference evidence="2 4" key="1">
    <citation type="submission" date="2018-05" db="EMBL/GenBank/DDBJ databases">
        <title>Klebsiella quasipneumonaiae provides a window into carbapenemase gene transfer, plasmid rearrangements and nosocomial acquisition from the hospital environment.</title>
        <authorList>
            <person name="Mathers A.J."/>
            <person name="Vegesana K."/>
            <person name="Stoesser N."/>
            <person name="Crook D."/>
            <person name="Vaughan A."/>
            <person name="Barry K."/>
            <person name="Parikh H."/>
            <person name="Sebra R."/>
            <person name="Kotay S."/>
            <person name="Walker A.S."/>
            <person name="Sheppard A.E."/>
        </authorList>
    </citation>
    <scope>NUCLEOTIDE SEQUENCE [LARGE SCALE GENOMIC DNA]</scope>
    <source>
        <strain evidence="2 4">CAV1761</strain>
    </source>
</reference>
<dbReference type="GO" id="GO:0016757">
    <property type="term" value="F:glycosyltransferase activity"/>
    <property type="evidence" value="ECO:0007669"/>
    <property type="project" value="UniProtKB-ARBA"/>
</dbReference>
<gene>
    <name evidence="2" type="ORF">DKC05_06745</name>
    <name evidence="3" type="ORF">DMW51_07665</name>
</gene>
<dbReference type="PANTHER" id="PTHR45871:SF1">
    <property type="entry name" value="PHOSPHATIDYLINOSITOL N-ACETYLGLUCOSAMINYLTRANSFERASE SUBUNIT A"/>
    <property type="match status" value="1"/>
</dbReference>
<evidence type="ECO:0000313" key="3">
    <source>
        <dbReference type="EMBL" id="PYA70711.1"/>
    </source>
</evidence>
<evidence type="ECO:0000313" key="2">
    <source>
        <dbReference type="EMBL" id="AWL67386.1"/>
    </source>
</evidence>
<dbReference type="EMBL" id="CP029449">
    <property type="protein sequence ID" value="AWL67386.1"/>
    <property type="molecule type" value="Genomic_DNA"/>
</dbReference>
<dbReference type="SUPFAM" id="SSF53756">
    <property type="entry name" value="UDP-Glycosyltransferase/glycogen phosphorylase"/>
    <property type="match status" value="1"/>
</dbReference>
<accession>A0AB33G0C4</accession>
<dbReference type="InterPro" id="IPR028098">
    <property type="entry name" value="Glyco_trans_4-like_N"/>
</dbReference>
<dbReference type="Proteomes" id="UP000245399">
    <property type="component" value="Chromosome"/>
</dbReference>
<dbReference type="Proteomes" id="UP000247823">
    <property type="component" value="Unassembled WGS sequence"/>
</dbReference>